<organism evidence="2 3">
    <name type="scientific">Peribacillus muralis</name>
    <dbReference type="NCBI Taxonomy" id="264697"/>
    <lineage>
        <taxon>Bacteria</taxon>
        <taxon>Bacillati</taxon>
        <taxon>Bacillota</taxon>
        <taxon>Bacilli</taxon>
        <taxon>Bacillales</taxon>
        <taxon>Bacillaceae</taxon>
        <taxon>Peribacillus</taxon>
    </lineage>
</organism>
<proteinExistence type="predicted"/>
<dbReference type="EMBL" id="CP017080">
    <property type="protein sequence ID" value="AOH56610.1"/>
    <property type="molecule type" value="Genomic_DNA"/>
</dbReference>
<dbReference type="STRING" id="264697.ABE28_019760"/>
<evidence type="ECO:0000313" key="2">
    <source>
        <dbReference type="EMBL" id="AOH56610.1"/>
    </source>
</evidence>
<evidence type="ECO:0000313" key="3">
    <source>
        <dbReference type="Proteomes" id="UP000077926"/>
    </source>
</evidence>
<keyword evidence="1" id="KW-0812">Transmembrane</keyword>
<feature type="transmembrane region" description="Helical" evidence="1">
    <location>
        <begin position="12"/>
        <end position="32"/>
    </location>
</feature>
<sequence length="92" mass="10523">MEIIKNAKLFNTICILLVMIHMLVLFTLVFMTDKWDTRFGQIGSLIVLVLGIYFCNEAFKIKSPLRHTLLVTTFLISVIDAIILLVFFIACV</sequence>
<accession>A0A1B3XTR8</accession>
<keyword evidence="1" id="KW-0472">Membrane</keyword>
<evidence type="ECO:0000256" key="1">
    <source>
        <dbReference type="SAM" id="Phobius"/>
    </source>
</evidence>
<dbReference type="KEGG" id="bmur:ABE28_019760"/>
<keyword evidence="3" id="KW-1185">Reference proteome</keyword>
<feature type="transmembrane region" description="Helical" evidence="1">
    <location>
        <begin position="38"/>
        <end position="56"/>
    </location>
</feature>
<keyword evidence="1" id="KW-1133">Transmembrane helix</keyword>
<reference evidence="2 3" key="1">
    <citation type="submission" date="2016-08" db="EMBL/GenBank/DDBJ databases">
        <title>Complete genome sequence of Bacillus muralis G25-68, a strain with toxicity to nematodes.</title>
        <authorList>
            <person name="Zheng Z."/>
        </authorList>
    </citation>
    <scope>NUCLEOTIDE SEQUENCE [LARGE SCALE GENOMIC DNA]</scope>
    <source>
        <strain evidence="2 3">G25-68</strain>
    </source>
</reference>
<dbReference type="AlphaFoldDB" id="A0A1B3XTR8"/>
<name>A0A1B3XTR8_9BACI</name>
<gene>
    <name evidence="2" type="ORF">ABE28_019760</name>
</gene>
<protein>
    <submittedName>
        <fullName evidence="2">Uncharacterized protein</fullName>
    </submittedName>
</protein>
<feature type="transmembrane region" description="Helical" evidence="1">
    <location>
        <begin position="68"/>
        <end position="90"/>
    </location>
</feature>
<dbReference type="Proteomes" id="UP000077926">
    <property type="component" value="Chromosome"/>
</dbReference>